<proteinExistence type="predicted"/>
<keyword evidence="2" id="KW-1185">Reference proteome</keyword>
<organism evidence="1 2">
    <name type="scientific">Eumeta variegata</name>
    <name type="common">Bagworm moth</name>
    <name type="synonym">Eumeta japonica</name>
    <dbReference type="NCBI Taxonomy" id="151549"/>
    <lineage>
        <taxon>Eukaryota</taxon>
        <taxon>Metazoa</taxon>
        <taxon>Ecdysozoa</taxon>
        <taxon>Arthropoda</taxon>
        <taxon>Hexapoda</taxon>
        <taxon>Insecta</taxon>
        <taxon>Pterygota</taxon>
        <taxon>Neoptera</taxon>
        <taxon>Endopterygota</taxon>
        <taxon>Lepidoptera</taxon>
        <taxon>Glossata</taxon>
        <taxon>Ditrysia</taxon>
        <taxon>Tineoidea</taxon>
        <taxon>Psychidae</taxon>
        <taxon>Oiketicinae</taxon>
        <taxon>Eumeta</taxon>
    </lineage>
</organism>
<gene>
    <name evidence="1" type="ORF">EVAR_91091_1</name>
</gene>
<evidence type="ECO:0000313" key="1">
    <source>
        <dbReference type="EMBL" id="GBP03959.1"/>
    </source>
</evidence>
<dbReference type="AlphaFoldDB" id="A0A4C1SP77"/>
<accession>A0A4C1SP77</accession>
<comment type="caution">
    <text evidence="1">The sequence shown here is derived from an EMBL/GenBank/DDBJ whole genome shotgun (WGS) entry which is preliminary data.</text>
</comment>
<dbReference type="Proteomes" id="UP000299102">
    <property type="component" value="Unassembled WGS sequence"/>
</dbReference>
<dbReference type="EMBL" id="BGZK01003718">
    <property type="protein sequence ID" value="GBP03959.1"/>
    <property type="molecule type" value="Genomic_DNA"/>
</dbReference>
<name>A0A4C1SP77_EUMVA</name>
<reference evidence="1 2" key="1">
    <citation type="journal article" date="2019" name="Commun. Biol.">
        <title>The bagworm genome reveals a unique fibroin gene that provides high tensile strength.</title>
        <authorList>
            <person name="Kono N."/>
            <person name="Nakamura H."/>
            <person name="Ohtoshi R."/>
            <person name="Tomita M."/>
            <person name="Numata K."/>
            <person name="Arakawa K."/>
        </authorList>
    </citation>
    <scope>NUCLEOTIDE SEQUENCE [LARGE SCALE GENOMIC DNA]</scope>
</reference>
<protein>
    <submittedName>
        <fullName evidence="1">Uncharacterized protein</fullName>
    </submittedName>
</protein>
<evidence type="ECO:0000313" key="2">
    <source>
        <dbReference type="Proteomes" id="UP000299102"/>
    </source>
</evidence>
<sequence length="113" mass="13213">MSQIRNSELLDEKDITIFNDNSTQTFRFHAGTFDRKDSSTQTNDFSNILSQTDQLIGTSIDASRRIHRKPVHHIAKCRIRFKKRRTFRKLLESTFITGSDDRPLQELLWGTTL</sequence>